<proteinExistence type="inferred from homology"/>
<dbReference type="EMBL" id="CP045699">
    <property type="protein sequence ID" value="QGA64180.1"/>
    <property type="molecule type" value="Genomic_DNA"/>
</dbReference>
<dbReference type="InterPro" id="IPR001451">
    <property type="entry name" value="Hexapep"/>
</dbReference>
<dbReference type="InterPro" id="IPR011004">
    <property type="entry name" value="Trimer_LpxA-like_sf"/>
</dbReference>
<dbReference type="Gene3D" id="2.160.10.10">
    <property type="entry name" value="Hexapeptide repeat proteins"/>
    <property type="match status" value="1"/>
</dbReference>
<dbReference type="RefSeq" id="WP_153445933.1">
    <property type="nucleotide sequence ID" value="NZ_CP045699.1"/>
</dbReference>
<evidence type="ECO:0000256" key="1">
    <source>
        <dbReference type="ARBA" id="ARBA00007274"/>
    </source>
</evidence>
<protein>
    <submittedName>
        <fullName evidence="2">Antibiotic acetyltransferase</fullName>
    </submittedName>
</protein>
<dbReference type="SUPFAM" id="SSF51161">
    <property type="entry name" value="Trimeric LpxA-like enzymes"/>
    <property type="match status" value="1"/>
</dbReference>
<evidence type="ECO:0000313" key="3">
    <source>
        <dbReference type="Proteomes" id="UP000348942"/>
    </source>
</evidence>
<reference evidence="2 3" key="1">
    <citation type="submission" date="2019-10" db="EMBL/GenBank/DDBJ databases">
        <title>Vibrio sp. nov., isolated from Coralline algae surface.</title>
        <authorList>
            <person name="Geng Y."/>
            <person name="Zhang X."/>
        </authorList>
    </citation>
    <scope>NUCLEOTIDE SEQUENCE [LARGE SCALE GENOMIC DNA]</scope>
    <source>
        <strain evidence="2 3">SM1977</strain>
    </source>
</reference>
<dbReference type="InterPro" id="IPR050179">
    <property type="entry name" value="Trans_hexapeptide_repeat"/>
</dbReference>
<dbReference type="AlphaFoldDB" id="A0A5Q0TBD3"/>
<accession>A0A5Q0TBD3</accession>
<dbReference type="Proteomes" id="UP000348942">
    <property type="component" value="Chromosome 1"/>
</dbReference>
<dbReference type="PANTHER" id="PTHR43300">
    <property type="entry name" value="ACETYLTRANSFERASE"/>
    <property type="match status" value="1"/>
</dbReference>
<keyword evidence="3" id="KW-1185">Reference proteome</keyword>
<dbReference type="PANTHER" id="PTHR43300:SF11">
    <property type="entry name" value="ACETYLTRANSFERASE RV3034C-RELATED"/>
    <property type="match status" value="1"/>
</dbReference>
<keyword evidence="2" id="KW-0808">Transferase</keyword>
<sequence length="228" mass="26124">MTYKLSILQKTLIDLFWKRIAKPKNQQSFFIRKMSKLLLMPNSESMRYLADQHFNFSVGPQTYRFEQFFNNSSYLNLQCIGGFCSIGDNVCIVKGNHPLTFVSTHPFLYEKKHGGYIDVDIDISDNINTKKVIIENDVWIGANVTILPGVKISNGAIIATGAVVTKDVAAYAIVGGVPAKLIRYRFEPEVIESLLLSQWWSWPKEQIQQHIDLFYKLEKFTKKVGNHE</sequence>
<dbReference type="CDD" id="cd03349">
    <property type="entry name" value="LbH_XAT"/>
    <property type="match status" value="1"/>
</dbReference>
<evidence type="ECO:0000313" key="2">
    <source>
        <dbReference type="EMBL" id="QGA64180.1"/>
    </source>
</evidence>
<gene>
    <name evidence="2" type="ORF">GFB47_01290</name>
</gene>
<name>A0A5Q0TBD3_9VIBR</name>
<dbReference type="Pfam" id="PF00132">
    <property type="entry name" value="Hexapep"/>
    <property type="match status" value="1"/>
</dbReference>
<dbReference type="GO" id="GO:0016740">
    <property type="term" value="F:transferase activity"/>
    <property type="evidence" value="ECO:0007669"/>
    <property type="project" value="UniProtKB-KW"/>
</dbReference>
<organism evidence="2 3">
    <name type="scientific">Vibrio algicola</name>
    <dbReference type="NCBI Taxonomy" id="2662262"/>
    <lineage>
        <taxon>Bacteria</taxon>
        <taxon>Pseudomonadati</taxon>
        <taxon>Pseudomonadota</taxon>
        <taxon>Gammaproteobacteria</taxon>
        <taxon>Vibrionales</taxon>
        <taxon>Vibrionaceae</taxon>
        <taxon>Vibrio</taxon>
    </lineage>
</organism>
<comment type="similarity">
    <text evidence="1">Belongs to the transferase hexapeptide repeat family.</text>
</comment>